<feature type="coiled-coil region" evidence="1">
    <location>
        <begin position="72"/>
        <end position="99"/>
    </location>
</feature>
<feature type="compositionally biased region" description="Polar residues" evidence="2">
    <location>
        <begin position="99"/>
        <end position="108"/>
    </location>
</feature>
<dbReference type="AlphaFoldDB" id="A0A430KTJ2"/>
<dbReference type="RefSeq" id="WP_126157450.1">
    <property type="nucleotide sequence ID" value="NZ_RQXW01000003.1"/>
</dbReference>
<dbReference type="EMBL" id="RQXW01000003">
    <property type="protein sequence ID" value="RTE66865.1"/>
    <property type="molecule type" value="Genomic_DNA"/>
</dbReference>
<proteinExistence type="predicted"/>
<protein>
    <recommendedName>
        <fullName evidence="5">Flagellar protein FliT</fullName>
    </recommendedName>
</protein>
<evidence type="ECO:0000256" key="1">
    <source>
        <dbReference type="SAM" id="Coils"/>
    </source>
</evidence>
<reference evidence="3 4" key="1">
    <citation type="submission" date="2018-11" db="EMBL/GenBank/DDBJ databases">
        <title>The draft genome sequence of Amphritea opalescens ANRC-JH13T.</title>
        <authorList>
            <person name="Fang Z."/>
            <person name="Zhang Y."/>
            <person name="Han X."/>
        </authorList>
    </citation>
    <scope>NUCLEOTIDE SEQUENCE [LARGE SCALE GENOMIC DNA]</scope>
    <source>
        <strain evidence="3 4">ANRC-JH13</strain>
    </source>
</reference>
<keyword evidence="1" id="KW-0175">Coiled coil</keyword>
<evidence type="ECO:0000313" key="4">
    <source>
        <dbReference type="Proteomes" id="UP000283087"/>
    </source>
</evidence>
<keyword evidence="4" id="KW-1185">Reference proteome</keyword>
<evidence type="ECO:0000256" key="2">
    <source>
        <dbReference type="SAM" id="MobiDB-lite"/>
    </source>
</evidence>
<sequence length="123" mass="14080">MAQLSPAALNWLQQFSDIEHLQQAIFAVLKKYSAGQQTGDNPDDEAEFVDLVKQQDQLIRRLPFDQLNAEDVSQLQDKIAQLQQHHQTLTQAINHQKQRLLNQSSQSKKAGRSIKAYQQTQDL</sequence>
<name>A0A430KTJ2_9GAMM</name>
<dbReference type="Proteomes" id="UP000283087">
    <property type="component" value="Unassembled WGS sequence"/>
</dbReference>
<comment type="caution">
    <text evidence="3">The sequence shown here is derived from an EMBL/GenBank/DDBJ whole genome shotgun (WGS) entry which is preliminary data.</text>
</comment>
<organism evidence="3 4">
    <name type="scientific">Amphritea opalescens</name>
    <dbReference type="NCBI Taxonomy" id="2490544"/>
    <lineage>
        <taxon>Bacteria</taxon>
        <taxon>Pseudomonadati</taxon>
        <taxon>Pseudomonadota</taxon>
        <taxon>Gammaproteobacteria</taxon>
        <taxon>Oceanospirillales</taxon>
        <taxon>Oceanospirillaceae</taxon>
        <taxon>Amphritea</taxon>
    </lineage>
</organism>
<gene>
    <name evidence="3" type="ORF">EH243_04470</name>
</gene>
<evidence type="ECO:0008006" key="5">
    <source>
        <dbReference type="Google" id="ProtNLM"/>
    </source>
</evidence>
<feature type="region of interest" description="Disordered" evidence="2">
    <location>
        <begin position="99"/>
        <end position="123"/>
    </location>
</feature>
<dbReference type="OrthoDB" id="6120783at2"/>
<accession>A0A430KTJ2</accession>
<evidence type="ECO:0000313" key="3">
    <source>
        <dbReference type="EMBL" id="RTE66865.1"/>
    </source>
</evidence>